<dbReference type="PANTHER" id="PTHR19846:SF0">
    <property type="entry name" value="PRE-MRNA PROCESSING FACTOR 4"/>
    <property type="match status" value="1"/>
</dbReference>
<evidence type="ECO:0000256" key="1">
    <source>
        <dbReference type="ARBA" id="ARBA00022574"/>
    </source>
</evidence>
<organism evidence="5 6">
    <name type="scientific">Planoprotostelium fungivorum</name>
    <dbReference type="NCBI Taxonomy" id="1890364"/>
    <lineage>
        <taxon>Eukaryota</taxon>
        <taxon>Amoebozoa</taxon>
        <taxon>Evosea</taxon>
        <taxon>Variosea</taxon>
        <taxon>Cavosteliida</taxon>
        <taxon>Cavosteliaceae</taxon>
        <taxon>Planoprotostelium</taxon>
    </lineage>
</organism>
<dbReference type="EMBL" id="MDYQ01000226">
    <property type="protein sequence ID" value="PRP78397.1"/>
    <property type="molecule type" value="Genomic_DNA"/>
</dbReference>
<reference evidence="5 6" key="1">
    <citation type="journal article" date="2018" name="Genome Biol. Evol.">
        <title>Multiple Roots of Fruiting Body Formation in Amoebozoa.</title>
        <authorList>
            <person name="Hillmann F."/>
            <person name="Forbes G."/>
            <person name="Novohradska S."/>
            <person name="Ferling I."/>
            <person name="Riege K."/>
            <person name="Groth M."/>
            <person name="Westermann M."/>
            <person name="Marz M."/>
            <person name="Spaller T."/>
            <person name="Winckler T."/>
            <person name="Schaap P."/>
            <person name="Glockner G."/>
        </authorList>
    </citation>
    <scope>NUCLEOTIDE SEQUENCE [LARGE SCALE GENOMIC DNA]</scope>
    <source>
        <strain evidence="5 6">Jena</strain>
    </source>
</reference>
<dbReference type="GO" id="GO:0000398">
    <property type="term" value="P:mRNA splicing, via spliceosome"/>
    <property type="evidence" value="ECO:0007669"/>
    <property type="project" value="TreeGrafter"/>
</dbReference>
<keyword evidence="1 3" id="KW-0853">WD repeat</keyword>
<proteinExistence type="predicted"/>
<dbReference type="SUPFAM" id="SSF50978">
    <property type="entry name" value="WD40 repeat-like"/>
    <property type="match status" value="1"/>
</dbReference>
<dbReference type="SUPFAM" id="SSF158230">
    <property type="entry name" value="PRP4-like"/>
    <property type="match status" value="1"/>
</dbReference>
<feature type="repeat" description="WD" evidence="3">
    <location>
        <begin position="195"/>
        <end position="236"/>
    </location>
</feature>
<dbReference type="GO" id="GO:0030621">
    <property type="term" value="F:U4 snRNA binding"/>
    <property type="evidence" value="ECO:0007669"/>
    <property type="project" value="TreeGrafter"/>
</dbReference>
<feature type="repeat" description="WD" evidence="3">
    <location>
        <begin position="237"/>
        <end position="278"/>
    </location>
</feature>
<dbReference type="CDD" id="cd00200">
    <property type="entry name" value="WD40"/>
    <property type="match status" value="1"/>
</dbReference>
<feature type="domain" description="Pre-mRNA processing factor 4 (PRP4)-like" evidence="4">
    <location>
        <begin position="36"/>
        <end position="81"/>
    </location>
</feature>
<feature type="repeat" description="WD" evidence="3">
    <location>
        <begin position="363"/>
        <end position="404"/>
    </location>
</feature>
<evidence type="ECO:0000313" key="5">
    <source>
        <dbReference type="EMBL" id="PRP78397.1"/>
    </source>
</evidence>
<feature type="repeat" description="WD" evidence="3">
    <location>
        <begin position="279"/>
        <end position="320"/>
    </location>
</feature>
<dbReference type="SMART" id="SM00500">
    <property type="entry name" value="SFM"/>
    <property type="match status" value="1"/>
</dbReference>
<keyword evidence="6" id="KW-1185">Reference proteome</keyword>
<dbReference type="GO" id="GO:0046540">
    <property type="term" value="C:U4/U6 x U5 tri-snRNP complex"/>
    <property type="evidence" value="ECO:0007669"/>
    <property type="project" value="TreeGrafter"/>
</dbReference>
<dbReference type="PROSITE" id="PS00678">
    <property type="entry name" value="WD_REPEATS_1"/>
    <property type="match status" value="1"/>
</dbReference>
<accession>A0A2P6N367</accession>
<dbReference type="PROSITE" id="PS50294">
    <property type="entry name" value="WD_REPEATS_REGION"/>
    <property type="match status" value="4"/>
</dbReference>
<sequence length="470" mass="53106">MDGGFSEKTLENQRQHQALLNDYESRKKGRSMNLPTDDRTIQFRLRELGEPIILFGERPPERRDRYRLLLLSRGLEDSGVSLSSQYGYESNNELFHTEGTPALRAARVFMVKYSLPRSRARIEVSKRKREEEEKYWDEREKLTKEVKAEDGTVIKTEDSSVMDVDSLVTSSYKTDTVLRKEFENKFSSFGAVSSVVGDERPLAYVSFSPDGKNLATSSWTGLCKIWNVENGEMVQQLRGHTDQAKCIVYQETGNLLASASADKTAMLWSPTAGSPLAVLRGHTDRVNRVCFHPSGRFLASASADLSWKLWDVETHKELLDQEGHSRSVRDIAFHPDGSLAASGGEDKIGRVWDIRAGKSVYVFRGHSSRILSIDFSSNGYQFASASDDNTVRIWDLRKRRTMYTVPAHTNSVTQTIKMWLTRDFSHIKTLSGASKVLSVDFTKTIDKIAAASYDTTWKIYAHDDLISIGK</sequence>
<dbReference type="InterPro" id="IPR001680">
    <property type="entry name" value="WD40_rpt"/>
</dbReference>
<protein>
    <recommendedName>
        <fullName evidence="4">Pre-mRNA processing factor 4 (PRP4)-like domain-containing protein</fullName>
    </recommendedName>
</protein>
<comment type="caution">
    <text evidence="5">The sequence shown here is derived from an EMBL/GenBank/DDBJ whole genome shotgun (WGS) entry which is preliminary data.</text>
</comment>
<dbReference type="SMART" id="SM00320">
    <property type="entry name" value="WD40"/>
    <property type="match status" value="6"/>
</dbReference>
<dbReference type="PROSITE" id="PS50082">
    <property type="entry name" value="WD_REPEATS_2"/>
    <property type="match status" value="5"/>
</dbReference>
<dbReference type="InterPro" id="IPR014906">
    <property type="entry name" value="PRP4-like"/>
</dbReference>
<evidence type="ECO:0000313" key="6">
    <source>
        <dbReference type="Proteomes" id="UP000241769"/>
    </source>
</evidence>
<dbReference type="AlphaFoldDB" id="A0A2P6N367"/>
<name>A0A2P6N367_9EUKA</name>
<dbReference type="Gene3D" id="4.10.280.110">
    <property type="entry name" value="Pre-mRNA processing factor 4 domain"/>
    <property type="match status" value="1"/>
</dbReference>
<evidence type="ECO:0000256" key="2">
    <source>
        <dbReference type="ARBA" id="ARBA00022737"/>
    </source>
</evidence>
<dbReference type="InterPro" id="IPR036322">
    <property type="entry name" value="WD40_repeat_dom_sf"/>
</dbReference>
<dbReference type="STRING" id="1890364.A0A2P6N367"/>
<dbReference type="Pfam" id="PF00400">
    <property type="entry name" value="WD40"/>
    <property type="match status" value="6"/>
</dbReference>
<dbReference type="InterPro" id="IPR020472">
    <property type="entry name" value="WD40_PAC1"/>
</dbReference>
<dbReference type="PRINTS" id="PR00320">
    <property type="entry name" value="GPROTEINBRPT"/>
</dbReference>
<keyword evidence="2" id="KW-0677">Repeat</keyword>
<dbReference type="Pfam" id="PF08799">
    <property type="entry name" value="PRP4"/>
    <property type="match status" value="1"/>
</dbReference>
<dbReference type="InterPro" id="IPR036285">
    <property type="entry name" value="PRP4-like_sf"/>
</dbReference>
<evidence type="ECO:0000259" key="4">
    <source>
        <dbReference type="SMART" id="SM00500"/>
    </source>
</evidence>
<dbReference type="GO" id="GO:0017070">
    <property type="term" value="F:U6 snRNA binding"/>
    <property type="evidence" value="ECO:0007669"/>
    <property type="project" value="TreeGrafter"/>
</dbReference>
<dbReference type="Gene3D" id="2.130.10.10">
    <property type="entry name" value="YVTN repeat-like/Quinoprotein amine dehydrogenase"/>
    <property type="match status" value="2"/>
</dbReference>
<dbReference type="Proteomes" id="UP000241769">
    <property type="component" value="Unassembled WGS sequence"/>
</dbReference>
<gene>
    <name evidence="5" type="ORF">PROFUN_14197</name>
</gene>
<dbReference type="InParanoid" id="A0A2P6N367"/>
<dbReference type="InterPro" id="IPR019775">
    <property type="entry name" value="WD40_repeat_CS"/>
</dbReference>
<evidence type="ECO:0000256" key="3">
    <source>
        <dbReference type="PROSITE-ProRule" id="PRU00221"/>
    </source>
</evidence>
<feature type="repeat" description="WD" evidence="3">
    <location>
        <begin position="321"/>
        <end position="362"/>
    </location>
</feature>
<dbReference type="InterPro" id="IPR015943">
    <property type="entry name" value="WD40/YVTN_repeat-like_dom_sf"/>
</dbReference>
<dbReference type="PANTHER" id="PTHR19846">
    <property type="entry name" value="WD40 REPEAT PROTEIN"/>
    <property type="match status" value="1"/>
</dbReference>
<dbReference type="OrthoDB" id="540662at2759"/>